<evidence type="ECO:0000313" key="4">
    <source>
        <dbReference type="EMBL" id="KMZ63855.1"/>
    </source>
</evidence>
<dbReference type="OMA" id="FRHISTI"/>
<keyword evidence="5" id="KW-1185">Reference proteome</keyword>
<keyword evidence="1 2" id="KW-0103">Bromodomain</keyword>
<dbReference type="EMBL" id="LFYR01001200">
    <property type="protein sequence ID" value="KMZ63855.1"/>
    <property type="molecule type" value="Genomic_DNA"/>
</dbReference>
<evidence type="ECO:0000256" key="2">
    <source>
        <dbReference type="PROSITE-ProRule" id="PRU00035"/>
    </source>
</evidence>
<protein>
    <recommendedName>
        <fullName evidence="3">Bromo domain-containing protein</fullName>
    </recommendedName>
</protein>
<evidence type="ECO:0000259" key="3">
    <source>
        <dbReference type="PROSITE" id="PS50014"/>
    </source>
</evidence>
<dbReference type="AlphaFoldDB" id="A0A0K9P6M7"/>
<name>A0A0K9P6M7_ZOSMR</name>
<dbReference type="PANTHER" id="PTHR46136:SF19">
    <property type="entry name" value="TRANSCRIPTION FACTOR GTE12"/>
    <property type="match status" value="1"/>
</dbReference>
<dbReference type="InterPro" id="IPR036427">
    <property type="entry name" value="Bromodomain-like_sf"/>
</dbReference>
<proteinExistence type="predicted"/>
<accession>A0A0K9P6M7</accession>
<dbReference type="InterPro" id="IPR052442">
    <property type="entry name" value="Env_Response_Regulator"/>
</dbReference>
<organism evidence="4 5">
    <name type="scientific">Zostera marina</name>
    <name type="common">Eelgrass</name>
    <dbReference type="NCBI Taxonomy" id="29655"/>
    <lineage>
        <taxon>Eukaryota</taxon>
        <taxon>Viridiplantae</taxon>
        <taxon>Streptophyta</taxon>
        <taxon>Embryophyta</taxon>
        <taxon>Tracheophyta</taxon>
        <taxon>Spermatophyta</taxon>
        <taxon>Magnoliopsida</taxon>
        <taxon>Liliopsida</taxon>
        <taxon>Zosteraceae</taxon>
        <taxon>Zostera</taxon>
    </lineage>
</organism>
<feature type="domain" description="Bromo" evidence="3">
    <location>
        <begin position="95"/>
        <end position="167"/>
    </location>
</feature>
<dbReference type="PRINTS" id="PR00503">
    <property type="entry name" value="BROMODOMAIN"/>
</dbReference>
<dbReference type="Pfam" id="PF00439">
    <property type="entry name" value="Bromodomain"/>
    <property type="match status" value="1"/>
</dbReference>
<sequence>MIVEHLRVFQTEHVANTAIENVNLGGTRMHTHESFSECLGKVNNGEKDDSLSSFAIQNKTLRLEPNYVAESTSQNHQTIDDYQVKQCLLILEKLMNHKFGWIFNQPVDPVKLMIPDYFSIISKPMDLGSIKKKLETMEYNFVTEFIDDVRLTFANAMQYNPSSNDVHIIANKLNNIFNLGCKSLEVMSEKQKIHTLRRKTNKKFRHISTIVQPKSSNCPVSLAGKPLTNLGSRNAKTACRQKIPHSMFKESERVLDSSNRCSVGLSNNVNNEKLRTLAGVEFDHLIAYSDEMARLDVQIKDSAEAELKLQREKAREASRLISQNMEKTVDIHENYGFLKIVQSLHSGYSELHPVTFEEEMVNFNDGVEIQGTSSNPLEQYWLFMKDSDMDVNIPGIVS</sequence>
<dbReference type="STRING" id="29655.A0A0K9P6M7"/>
<dbReference type="PROSITE" id="PS50014">
    <property type="entry name" value="BROMODOMAIN_2"/>
    <property type="match status" value="1"/>
</dbReference>
<dbReference type="SMART" id="SM00297">
    <property type="entry name" value="BROMO"/>
    <property type="match status" value="1"/>
</dbReference>
<reference evidence="5" key="1">
    <citation type="journal article" date="2016" name="Nature">
        <title>The genome of the seagrass Zostera marina reveals angiosperm adaptation to the sea.</title>
        <authorList>
            <person name="Olsen J.L."/>
            <person name="Rouze P."/>
            <person name="Verhelst B."/>
            <person name="Lin Y.-C."/>
            <person name="Bayer T."/>
            <person name="Collen J."/>
            <person name="Dattolo E."/>
            <person name="De Paoli E."/>
            <person name="Dittami S."/>
            <person name="Maumus F."/>
            <person name="Michel G."/>
            <person name="Kersting A."/>
            <person name="Lauritano C."/>
            <person name="Lohaus R."/>
            <person name="Toepel M."/>
            <person name="Tonon T."/>
            <person name="Vanneste K."/>
            <person name="Amirebrahimi M."/>
            <person name="Brakel J."/>
            <person name="Bostroem C."/>
            <person name="Chovatia M."/>
            <person name="Grimwood J."/>
            <person name="Jenkins J.W."/>
            <person name="Jueterbock A."/>
            <person name="Mraz A."/>
            <person name="Stam W.T."/>
            <person name="Tice H."/>
            <person name="Bornberg-Bauer E."/>
            <person name="Green P.J."/>
            <person name="Pearson G.A."/>
            <person name="Procaccini G."/>
            <person name="Duarte C.M."/>
            <person name="Schmutz J."/>
            <person name="Reusch T.B.H."/>
            <person name="Van de Peer Y."/>
        </authorList>
    </citation>
    <scope>NUCLEOTIDE SEQUENCE [LARGE SCALE GENOMIC DNA]</scope>
    <source>
        <strain evidence="5">cv. Finnish</strain>
    </source>
</reference>
<dbReference type="Gene3D" id="1.20.920.10">
    <property type="entry name" value="Bromodomain-like"/>
    <property type="match status" value="1"/>
</dbReference>
<gene>
    <name evidence="4" type="ORF">ZOSMA_393G00070</name>
</gene>
<dbReference type="Proteomes" id="UP000036987">
    <property type="component" value="Unassembled WGS sequence"/>
</dbReference>
<dbReference type="InterPro" id="IPR001487">
    <property type="entry name" value="Bromodomain"/>
</dbReference>
<dbReference type="PANTHER" id="PTHR46136">
    <property type="entry name" value="TRANSCRIPTION FACTOR GTE8"/>
    <property type="match status" value="1"/>
</dbReference>
<evidence type="ECO:0000256" key="1">
    <source>
        <dbReference type="ARBA" id="ARBA00023117"/>
    </source>
</evidence>
<dbReference type="SUPFAM" id="SSF47370">
    <property type="entry name" value="Bromodomain"/>
    <property type="match status" value="1"/>
</dbReference>
<dbReference type="OrthoDB" id="615661at2759"/>
<comment type="caution">
    <text evidence="4">The sequence shown here is derived from an EMBL/GenBank/DDBJ whole genome shotgun (WGS) entry which is preliminary data.</text>
</comment>
<evidence type="ECO:0000313" key="5">
    <source>
        <dbReference type="Proteomes" id="UP000036987"/>
    </source>
</evidence>